<name>A0A6C0B0G3_9ZZZZ</name>
<feature type="transmembrane region" description="Helical" evidence="1">
    <location>
        <begin position="118"/>
        <end position="143"/>
    </location>
</feature>
<keyword evidence="1" id="KW-1133">Transmembrane helix</keyword>
<keyword evidence="1" id="KW-0472">Membrane</keyword>
<organism evidence="2">
    <name type="scientific">viral metagenome</name>
    <dbReference type="NCBI Taxonomy" id="1070528"/>
    <lineage>
        <taxon>unclassified sequences</taxon>
        <taxon>metagenomes</taxon>
        <taxon>organismal metagenomes</taxon>
    </lineage>
</organism>
<proteinExistence type="predicted"/>
<feature type="transmembrane region" description="Helical" evidence="1">
    <location>
        <begin position="38"/>
        <end position="62"/>
    </location>
</feature>
<evidence type="ECO:0008006" key="3">
    <source>
        <dbReference type="Google" id="ProtNLM"/>
    </source>
</evidence>
<dbReference type="AlphaFoldDB" id="A0A6C0B0G3"/>
<evidence type="ECO:0000313" key="2">
    <source>
        <dbReference type="EMBL" id="QHS85582.1"/>
    </source>
</evidence>
<reference evidence="2" key="1">
    <citation type="journal article" date="2020" name="Nature">
        <title>Giant virus diversity and host interactions through global metagenomics.</title>
        <authorList>
            <person name="Schulz F."/>
            <person name="Roux S."/>
            <person name="Paez-Espino D."/>
            <person name="Jungbluth S."/>
            <person name="Walsh D.A."/>
            <person name="Denef V.J."/>
            <person name="McMahon K.D."/>
            <person name="Konstantinidis K.T."/>
            <person name="Eloe-Fadrosh E.A."/>
            <person name="Kyrpides N.C."/>
            <person name="Woyke T."/>
        </authorList>
    </citation>
    <scope>NUCLEOTIDE SEQUENCE</scope>
    <source>
        <strain evidence="2">GVMAG-M-3300009182-78</strain>
    </source>
</reference>
<feature type="transmembrane region" description="Helical" evidence="1">
    <location>
        <begin position="155"/>
        <end position="174"/>
    </location>
</feature>
<accession>A0A6C0B0G3</accession>
<feature type="transmembrane region" description="Helical" evidence="1">
    <location>
        <begin position="82"/>
        <end position="106"/>
    </location>
</feature>
<protein>
    <recommendedName>
        <fullName evidence="3">Transmembrane protein</fullName>
    </recommendedName>
</protein>
<sequence>MSTLTNNIVTPINDLESQPKEIAYGTISPTVKDDSQRAIYIVSWVVVLVFCFPTIFCDYYYAINNKECLQQQLHINLTMYDYLLTNAILGSSFLFIAIVSILSLNMQEFEKKDSFTKLIFYIIKILCSYFTLAWTVVGGIMFWGEMNQSLCSSSTNTYLMASLIIKFISIFIDISSSRSSK</sequence>
<evidence type="ECO:0000256" key="1">
    <source>
        <dbReference type="SAM" id="Phobius"/>
    </source>
</evidence>
<dbReference type="EMBL" id="MN739045">
    <property type="protein sequence ID" value="QHS85582.1"/>
    <property type="molecule type" value="Genomic_DNA"/>
</dbReference>
<keyword evidence="1" id="KW-0812">Transmembrane</keyword>